<comment type="subcellular location">
    <subcellularLocation>
        <location evidence="1 9">Cell membrane</location>
        <topology evidence="1 9">Multi-pass membrane protein</topology>
    </subcellularLocation>
</comment>
<accession>A0ABS2BJQ1</accession>
<evidence type="ECO:0000256" key="2">
    <source>
        <dbReference type="ARBA" id="ARBA00022448"/>
    </source>
</evidence>
<dbReference type="InterPro" id="IPR037185">
    <property type="entry name" value="EmrE-like"/>
</dbReference>
<name>A0ABS2BJQ1_9NEIS</name>
<dbReference type="Gene3D" id="1.10.3730.20">
    <property type="match status" value="1"/>
</dbReference>
<evidence type="ECO:0000256" key="6">
    <source>
        <dbReference type="ARBA" id="ARBA00023136"/>
    </source>
</evidence>
<keyword evidence="3" id="KW-1003">Cell membrane</keyword>
<dbReference type="InterPro" id="IPR045324">
    <property type="entry name" value="Small_multidrug_res"/>
</dbReference>
<proteinExistence type="inferred from homology"/>
<dbReference type="InterPro" id="IPR000390">
    <property type="entry name" value="Small_drug/metabolite_transptr"/>
</dbReference>
<feature type="transmembrane region" description="Helical" evidence="10">
    <location>
        <begin position="57"/>
        <end position="78"/>
    </location>
</feature>
<dbReference type="PANTHER" id="PTHR30561:SF0">
    <property type="entry name" value="GUANIDINIUM EXPORTER"/>
    <property type="match status" value="1"/>
</dbReference>
<dbReference type="SUPFAM" id="SSF103481">
    <property type="entry name" value="Multidrug resistance efflux transporter EmrE"/>
    <property type="match status" value="1"/>
</dbReference>
<evidence type="ECO:0000256" key="4">
    <source>
        <dbReference type="ARBA" id="ARBA00022692"/>
    </source>
</evidence>
<dbReference type="Pfam" id="PF00893">
    <property type="entry name" value="Multi_Drug_Res"/>
    <property type="match status" value="1"/>
</dbReference>
<evidence type="ECO:0000256" key="7">
    <source>
        <dbReference type="ARBA" id="ARBA00038151"/>
    </source>
</evidence>
<feature type="transmembrane region" description="Helical" evidence="10">
    <location>
        <begin position="33"/>
        <end position="50"/>
    </location>
</feature>
<evidence type="ECO:0000256" key="1">
    <source>
        <dbReference type="ARBA" id="ARBA00004651"/>
    </source>
</evidence>
<keyword evidence="4 9" id="KW-0812">Transmembrane</keyword>
<evidence type="ECO:0000313" key="12">
    <source>
        <dbReference type="Proteomes" id="UP000809431"/>
    </source>
</evidence>
<gene>
    <name evidence="11" type="ORF">JMJ54_07380</name>
</gene>
<evidence type="ECO:0000256" key="10">
    <source>
        <dbReference type="SAM" id="Phobius"/>
    </source>
</evidence>
<evidence type="ECO:0000256" key="5">
    <source>
        <dbReference type="ARBA" id="ARBA00022989"/>
    </source>
</evidence>
<keyword evidence="12" id="KW-1185">Reference proteome</keyword>
<evidence type="ECO:0000313" key="11">
    <source>
        <dbReference type="EMBL" id="MBM3115645.1"/>
    </source>
</evidence>
<evidence type="ECO:0000256" key="8">
    <source>
        <dbReference type="ARBA" id="ARBA00039168"/>
    </source>
</evidence>
<comment type="caution">
    <text evidence="11">The sequence shown here is derived from an EMBL/GenBank/DDBJ whole genome shotgun (WGS) entry which is preliminary data.</text>
</comment>
<evidence type="ECO:0000256" key="3">
    <source>
        <dbReference type="ARBA" id="ARBA00022475"/>
    </source>
</evidence>
<dbReference type="EMBL" id="JAESND010000002">
    <property type="protein sequence ID" value="MBM3115645.1"/>
    <property type="molecule type" value="Genomic_DNA"/>
</dbReference>
<keyword evidence="2" id="KW-0813">Transport</keyword>
<sequence>MPWISLVVAGLFEVAWALALKASHGFSRPLPTLVFVVTLAASMGLLAYAVKHLPLGSAYAIWVGIGTLGTVALGVVWFHEPMNLLRLASVLLILAGIIGLKLG</sequence>
<comment type="similarity">
    <text evidence="7">Belongs to the drug/metabolite transporter (DMT) superfamily. Small multidrug resistance (SMR) (TC 2.A.7.1) family. Gdx/SugE subfamily.</text>
</comment>
<dbReference type="Proteomes" id="UP000809431">
    <property type="component" value="Unassembled WGS sequence"/>
</dbReference>
<evidence type="ECO:0000256" key="9">
    <source>
        <dbReference type="RuleBase" id="RU003942"/>
    </source>
</evidence>
<keyword evidence="5 10" id="KW-1133">Transmembrane helix</keyword>
<organism evidence="11 12">
    <name type="scientific">Jeongeupia naejangsanensis</name>
    <dbReference type="NCBI Taxonomy" id="613195"/>
    <lineage>
        <taxon>Bacteria</taxon>
        <taxon>Pseudomonadati</taxon>
        <taxon>Pseudomonadota</taxon>
        <taxon>Betaproteobacteria</taxon>
        <taxon>Neisseriales</taxon>
        <taxon>Chitinibacteraceae</taxon>
        <taxon>Jeongeupia</taxon>
    </lineage>
</organism>
<protein>
    <recommendedName>
        <fullName evidence="8">Guanidinium exporter</fullName>
    </recommendedName>
</protein>
<keyword evidence="6 10" id="KW-0472">Membrane</keyword>
<feature type="transmembrane region" description="Helical" evidence="10">
    <location>
        <begin position="84"/>
        <end position="102"/>
    </location>
</feature>
<dbReference type="PANTHER" id="PTHR30561">
    <property type="entry name" value="SMR FAMILY PROTON-DEPENDENT DRUG EFFLUX TRANSPORTER SUGE"/>
    <property type="match status" value="1"/>
</dbReference>
<reference evidence="11 12" key="1">
    <citation type="submission" date="2021-01" db="EMBL/GenBank/DDBJ databases">
        <title>Draft Genome Sequence and Polyhydroxyalkanoate Biosynthetic Potential of Jeongeupia naejangsanensis Type Strain DSM 24253.</title>
        <authorList>
            <person name="Turrini P."/>
            <person name="Artuso I."/>
            <person name="Lugli G.A."/>
            <person name="Frangipani E."/>
            <person name="Ventura M."/>
            <person name="Visca P."/>
        </authorList>
    </citation>
    <scope>NUCLEOTIDE SEQUENCE [LARGE SCALE GENOMIC DNA]</scope>
    <source>
        <strain evidence="11 12">DSM 24253</strain>
    </source>
</reference>